<dbReference type="EMBL" id="AGVV01000085">
    <property type="protein sequence ID" value="EHK74504.1"/>
    <property type="molecule type" value="Genomic_DNA"/>
</dbReference>
<dbReference type="InterPro" id="IPR017871">
    <property type="entry name" value="ABC_transporter-like_CS"/>
</dbReference>
<dbReference type="Pfam" id="PF08352">
    <property type="entry name" value="oligo_HPY"/>
    <property type="match status" value="2"/>
</dbReference>
<evidence type="ECO:0000256" key="1">
    <source>
        <dbReference type="ARBA" id="ARBA00004417"/>
    </source>
</evidence>
<dbReference type="InterPro" id="IPR013563">
    <property type="entry name" value="Oligopep_ABC_C"/>
</dbReference>
<sequence>MNAPQTPGQSLLEVVDLAVDYQLKGISLPAIRDVSFDLRAGEAVALVGESGSGKTTTAMAVAGLLSPNAAVTAGGVRYRGRRLPIDDDDAMRPHRWNDLSVVFQGAMNALNPVQRVSKQIAEPCMLKLGMTRDEATARASELLELVGISAERGAAFPHELSGGMRQRVMIAMALACNPSVVIGDEPTTALDVITQAQILKLLTKLRRELNLALILITHDLSVVAESCDRVMIMYAGRVVEDGTVADIFNNPKHPYTKLLIDSIPDPSTGKRISRPIPGDPPTLQNPLSGCAFRSRCPSAMSICARDLPELGAHEQGRVACHLYPAPAEARGFHQMGEVTNIMALENLQVHFPGRGGMLSNLFGRPAAHVRAIDGVDLTVRRGEILAVVGESGSGKSTVGRVITKLVQPTGGKLVFDGKDMTSVEGLALRPYRHRVQMIFQDAYQALNPRHTIFDIVAEGVRSLHLVSGHEAIMQRVAKSLAAAGLNPPQDFFARFPHELSGGQRQRVVIAGALAVEPELIVADEPVSMLDVSIRAQILQVLIGLRTQRNMALLFITHDLPVAWSIADRIAVMYLGRIVEIGSADDITFNPKHPYTVALRDATPKVRPMINADPLPGLNGEVPSAARIPTGCRFHPRCPLAMDRCRQEEPPVVDVGPHHQSACWLASTSQHS</sequence>
<dbReference type="GO" id="GO:0055085">
    <property type="term" value="P:transmembrane transport"/>
    <property type="evidence" value="ECO:0007669"/>
    <property type="project" value="UniProtKB-ARBA"/>
</dbReference>
<reference evidence="11 12" key="1">
    <citation type="journal article" date="2012" name="J. Bacteriol.">
        <title>Draft Genome Sequence of Sinorhizobium meliloti CCNWSX0020, a Nitrogen-Fixing Symbiont with Copper Tolerance Capability Isolated from Lead-Zinc Mine Tailings.</title>
        <authorList>
            <person name="Li Z."/>
            <person name="Ma Z."/>
            <person name="Hao X."/>
            <person name="Wei G."/>
        </authorList>
    </citation>
    <scope>NUCLEOTIDE SEQUENCE [LARGE SCALE GENOMIC DNA]</scope>
    <source>
        <strain evidence="11 12">CCNWSX0020</strain>
    </source>
</reference>
<dbReference type="InterPro" id="IPR027417">
    <property type="entry name" value="P-loop_NTPase"/>
</dbReference>
<dbReference type="CDD" id="cd03257">
    <property type="entry name" value="ABC_NikE_OppD_transporters"/>
    <property type="match status" value="2"/>
</dbReference>
<dbReference type="SMART" id="SM00382">
    <property type="entry name" value="AAA"/>
    <property type="match status" value="2"/>
</dbReference>
<organism evidence="11 12">
    <name type="scientific">Sinorhizobium meliloti CCNWSX0020</name>
    <dbReference type="NCBI Taxonomy" id="1107881"/>
    <lineage>
        <taxon>Bacteria</taxon>
        <taxon>Pseudomonadati</taxon>
        <taxon>Pseudomonadota</taxon>
        <taxon>Alphaproteobacteria</taxon>
        <taxon>Hyphomicrobiales</taxon>
        <taxon>Rhizobiaceae</taxon>
        <taxon>Sinorhizobium/Ensifer group</taxon>
        <taxon>Sinorhizobium</taxon>
    </lineage>
</organism>
<gene>
    <name evidence="11" type="ORF">SM0020_28460</name>
</gene>
<evidence type="ECO:0000256" key="8">
    <source>
        <dbReference type="ARBA" id="ARBA00023136"/>
    </source>
</evidence>
<dbReference type="NCBIfam" id="NF007739">
    <property type="entry name" value="PRK10419.1"/>
    <property type="match status" value="2"/>
</dbReference>
<dbReference type="PROSITE" id="PS50893">
    <property type="entry name" value="ABC_TRANSPORTER_2"/>
    <property type="match status" value="2"/>
</dbReference>
<evidence type="ECO:0000256" key="3">
    <source>
        <dbReference type="ARBA" id="ARBA00022448"/>
    </source>
</evidence>
<dbReference type="FunFam" id="3.40.50.300:FF:000016">
    <property type="entry name" value="Oligopeptide ABC transporter ATP-binding component"/>
    <property type="match status" value="2"/>
</dbReference>
<evidence type="ECO:0000313" key="12">
    <source>
        <dbReference type="Proteomes" id="UP000004038"/>
    </source>
</evidence>
<dbReference type="SUPFAM" id="SSF52540">
    <property type="entry name" value="P-loop containing nucleoside triphosphate hydrolases"/>
    <property type="match status" value="2"/>
</dbReference>
<dbReference type="GO" id="GO:0015833">
    <property type="term" value="P:peptide transport"/>
    <property type="evidence" value="ECO:0007669"/>
    <property type="project" value="InterPro"/>
</dbReference>
<evidence type="ECO:0000313" key="11">
    <source>
        <dbReference type="EMBL" id="EHK74504.1"/>
    </source>
</evidence>
<evidence type="ECO:0000256" key="4">
    <source>
        <dbReference type="ARBA" id="ARBA00022475"/>
    </source>
</evidence>
<dbReference type="NCBIfam" id="TIGR01727">
    <property type="entry name" value="oligo_HPY"/>
    <property type="match status" value="2"/>
</dbReference>
<dbReference type="Pfam" id="PF00005">
    <property type="entry name" value="ABC_tran"/>
    <property type="match status" value="2"/>
</dbReference>
<dbReference type="GO" id="GO:0016887">
    <property type="term" value="F:ATP hydrolysis activity"/>
    <property type="evidence" value="ECO:0007669"/>
    <property type="project" value="InterPro"/>
</dbReference>
<accession>H0G857</accession>
<dbReference type="PANTHER" id="PTHR43297">
    <property type="entry name" value="OLIGOPEPTIDE TRANSPORT ATP-BINDING PROTEIN APPD"/>
    <property type="match status" value="1"/>
</dbReference>
<keyword evidence="4" id="KW-1003">Cell membrane</keyword>
<comment type="function">
    <text evidence="9">Probably part of a binding-protein-dependent transport system y4tOPQRS for a peptide. Probably responsible for energy coupling to the transport system.</text>
</comment>
<keyword evidence="3" id="KW-0813">Transport</keyword>
<dbReference type="Proteomes" id="UP000004038">
    <property type="component" value="Unassembled WGS sequence"/>
</dbReference>
<dbReference type="InterPro" id="IPR003439">
    <property type="entry name" value="ABC_transporter-like_ATP-bd"/>
</dbReference>
<evidence type="ECO:0000256" key="6">
    <source>
        <dbReference type="ARBA" id="ARBA00022840"/>
    </source>
</evidence>
<evidence type="ECO:0000256" key="2">
    <source>
        <dbReference type="ARBA" id="ARBA00005417"/>
    </source>
</evidence>
<feature type="domain" description="ABC transporter" evidence="10">
    <location>
        <begin position="12"/>
        <end position="260"/>
    </location>
</feature>
<protein>
    <submittedName>
        <fullName evidence="11">Glutathione import ATP-binding protein GsiA</fullName>
    </submittedName>
</protein>
<dbReference type="PATRIC" id="fig|1107881.3.peg.5764"/>
<comment type="similarity">
    <text evidence="2">Belongs to the ABC transporter superfamily.</text>
</comment>
<dbReference type="InterPro" id="IPR003593">
    <property type="entry name" value="AAA+_ATPase"/>
</dbReference>
<dbReference type="GO" id="GO:0006865">
    <property type="term" value="P:amino acid transport"/>
    <property type="evidence" value="ECO:0007669"/>
    <property type="project" value="UniProtKB-KW"/>
</dbReference>
<keyword evidence="6 11" id="KW-0067">ATP-binding</keyword>
<comment type="subcellular location">
    <subcellularLocation>
        <location evidence="1">Cell inner membrane</location>
        <topology evidence="1">Peripheral membrane protein</topology>
    </subcellularLocation>
</comment>
<dbReference type="PROSITE" id="PS00211">
    <property type="entry name" value="ABC_TRANSPORTER_1"/>
    <property type="match status" value="2"/>
</dbReference>
<keyword evidence="8" id="KW-0472">Membrane</keyword>
<proteinExistence type="inferred from homology"/>
<evidence type="ECO:0000256" key="7">
    <source>
        <dbReference type="ARBA" id="ARBA00022970"/>
    </source>
</evidence>
<evidence type="ECO:0000256" key="5">
    <source>
        <dbReference type="ARBA" id="ARBA00022741"/>
    </source>
</evidence>
<dbReference type="AlphaFoldDB" id="H0G857"/>
<keyword evidence="7" id="KW-0029">Amino-acid transport</keyword>
<keyword evidence="5" id="KW-0547">Nucleotide-binding</keyword>
<name>H0G857_RHIML</name>
<evidence type="ECO:0000259" key="10">
    <source>
        <dbReference type="PROSITE" id="PS50893"/>
    </source>
</evidence>
<dbReference type="Gene3D" id="3.40.50.300">
    <property type="entry name" value="P-loop containing nucleotide triphosphate hydrolases"/>
    <property type="match status" value="2"/>
</dbReference>
<dbReference type="GO" id="GO:0005524">
    <property type="term" value="F:ATP binding"/>
    <property type="evidence" value="ECO:0007669"/>
    <property type="project" value="UniProtKB-KW"/>
</dbReference>
<dbReference type="PANTHER" id="PTHR43297:SF2">
    <property type="entry name" value="DIPEPTIDE TRANSPORT ATP-BINDING PROTEIN DPPD"/>
    <property type="match status" value="1"/>
</dbReference>
<feature type="domain" description="ABC transporter" evidence="10">
    <location>
        <begin position="356"/>
        <end position="599"/>
    </location>
</feature>
<dbReference type="NCBIfam" id="NF008453">
    <property type="entry name" value="PRK11308.1"/>
    <property type="match status" value="2"/>
</dbReference>
<dbReference type="GO" id="GO:0005886">
    <property type="term" value="C:plasma membrane"/>
    <property type="evidence" value="ECO:0007669"/>
    <property type="project" value="UniProtKB-SubCell"/>
</dbReference>
<evidence type="ECO:0000256" key="9">
    <source>
        <dbReference type="ARBA" id="ARBA00053953"/>
    </source>
</evidence>
<dbReference type="InterPro" id="IPR050388">
    <property type="entry name" value="ABC_Ni/Peptide_Import"/>
</dbReference>